<keyword evidence="2" id="KW-1185">Reference proteome</keyword>
<dbReference type="EMBL" id="KN825035">
    <property type="protein sequence ID" value="KIK95538.1"/>
    <property type="molecule type" value="Genomic_DNA"/>
</dbReference>
<name>A0A0D0DRE8_9AGAM</name>
<reference evidence="2" key="2">
    <citation type="submission" date="2015-01" db="EMBL/GenBank/DDBJ databases">
        <title>Evolutionary Origins and Diversification of the Mycorrhizal Mutualists.</title>
        <authorList>
            <consortium name="DOE Joint Genome Institute"/>
            <consortium name="Mycorrhizal Genomics Consortium"/>
            <person name="Kohler A."/>
            <person name="Kuo A."/>
            <person name="Nagy L.G."/>
            <person name="Floudas D."/>
            <person name="Copeland A."/>
            <person name="Barry K.W."/>
            <person name="Cichocki N."/>
            <person name="Veneault-Fourrey C."/>
            <person name="LaButti K."/>
            <person name="Lindquist E.A."/>
            <person name="Lipzen A."/>
            <person name="Lundell T."/>
            <person name="Morin E."/>
            <person name="Murat C."/>
            <person name="Riley R."/>
            <person name="Ohm R."/>
            <person name="Sun H."/>
            <person name="Tunlid A."/>
            <person name="Henrissat B."/>
            <person name="Grigoriev I.V."/>
            <person name="Hibbett D.S."/>
            <person name="Martin F."/>
        </authorList>
    </citation>
    <scope>NUCLEOTIDE SEQUENCE [LARGE SCALE GENOMIC DNA]</scope>
    <source>
        <strain evidence="2">Ve08.2h10</strain>
    </source>
</reference>
<evidence type="ECO:0000313" key="2">
    <source>
        <dbReference type="Proteomes" id="UP000054538"/>
    </source>
</evidence>
<sequence length="97" mass="10863">MILRAVSHPPETLEDLAQELNLDIGCILAIRQTQYLQGWPLCSSPVAYTLLGSMFNPHLIITASSTCYVSPLKSFRSFCHLLRIIQSSSTILAMLRR</sequence>
<proteinExistence type="predicted"/>
<dbReference type="HOGENOM" id="CLU_2378458_0_0_1"/>
<dbReference type="Proteomes" id="UP000054538">
    <property type="component" value="Unassembled WGS sequence"/>
</dbReference>
<reference evidence="1 2" key="1">
    <citation type="submission" date="2014-04" db="EMBL/GenBank/DDBJ databases">
        <authorList>
            <consortium name="DOE Joint Genome Institute"/>
            <person name="Kuo A."/>
            <person name="Kohler A."/>
            <person name="Jargeat P."/>
            <person name="Nagy L.G."/>
            <person name="Floudas D."/>
            <person name="Copeland A."/>
            <person name="Barry K.W."/>
            <person name="Cichocki N."/>
            <person name="Veneault-Fourrey C."/>
            <person name="LaButti K."/>
            <person name="Lindquist E.A."/>
            <person name="Lipzen A."/>
            <person name="Lundell T."/>
            <person name="Morin E."/>
            <person name="Murat C."/>
            <person name="Sun H."/>
            <person name="Tunlid A."/>
            <person name="Henrissat B."/>
            <person name="Grigoriev I.V."/>
            <person name="Hibbett D.S."/>
            <person name="Martin F."/>
            <person name="Nordberg H.P."/>
            <person name="Cantor M.N."/>
            <person name="Hua S.X."/>
        </authorList>
    </citation>
    <scope>NUCLEOTIDE SEQUENCE [LARGE SCALE GENOMIC DNA]</scope>
    <source>
        <strain evidence="1 2">Ve08.2h10</strain>
    </source>
</reference>
<evidence type="ECO:0000313" key="1">
    <source>
        <dbReference type="EMBL" id="KIK95538.1"/>
    </source>
</evidence>
<organism evidence="1 2">
    <name type="scientific">Paxillus rubicundulus Ve08.2h10</name>
    <dbReference type="NCBI Taxonomy" id="930991"/>
    <lineage>
        <taxon>Eukaryota</taxon>
        <taxon>Fungi</taxon>
        <taxon>Dikarya</taxon>
        <taxon>Basidiomycota</taxon>
        <taxon>Agaricomycotina</taxon>
        <taxon>Agaricomycetes</taxon>
        <taxon>Agaricomycetidae</taxon>
        <taxon>Boletales</taxon>
        <taxon>Paxilineae</taxon>
        <taxon>Paxillaceae</taxon>
        <taxon>Paxillus</taxon>
    </lineage>
</organism>
<dbReference type="InParanoid" id="A0A0D0DRE8"/>
<dbReference type="AlphaFoldDB" id="A0A0D0DRE8"/>
<gene>
    <name evidence="1" type="ORF">PAXRUDRAFT_374772</name>
</gene>
<accession>A0A0D0DRE8</accession>
<protein>
    <submittedName>
        <fullName evidence="1">Uncharacterized protein</fullName>
    </submittedName>
</protein>